<evidence type="ECO:0000313" key="2">
    <source>
        <dbReference type="Proteomes" id="UP000254287"/>
    </source>
</evidence>
<dbReference type="EMBL" id="UFXP01000001">
    <property type="protein sequence ID" value="STC79936.1"/>
    <property type="molecule type" value="Genomic_DNA"/>
</dbReference>
<reference evidence="1 2" key="1">
    <citation type="submission" date="2018-06" db="EMBL/GenBank/DDBJ databases">
        <authorList>
            <consortium name="Pathogen Informatics"/>
            <person name="Doyle S."/>
        </authorList>
    </citation>
    <scope>NUCLEOTIDE SEQUENCE [LARGE SCALE GENOMIC DNA]</scope>
    <source>
        <strain evidence="1 2">NCTC10289</strain>
    </source>
</reference>
<name>A0A376D1A9_9CORY</name>
<accession>A0A376D1A9</accession>
<gene>
    <name evidence="1" type="ORF">NCTC10289_01984</name>
</gene>
<dbReference type="Proteomes" id="UP000254287">
    <property type="component" value="Unassembled WGS sequence"/>
</dbReference>
<organism evidence="1 2">
    <name type="scientific">Corynebacterium minutissimum</name>
    <dbReference type="NCBI Taxonomy" id="38301"/>
    <lineage>
        <taxon>Bacteria</taxon>
        <taxon>Bacillati</taxon>
        <taxon>Actinomycetota</taxon>
        <taxon>Actinomycetes</taxon>
        <taxon>Mycobacteriales</taxon>
        <taxon>Corynebacteriaceae</taxon>
        <taxon>Corynebacterium</taxon>
    </lineage>
</organism>
<protein>
    <submittedName>
        <fullName evidence="1">Uncharacterized protein</fullName>
    </submittedName>
</protein>
<sequence length="469" mass="54439">MFNEWQVVVAPAVGEMQEFLRWWSKETALERPCRLSVDLANIEDELKQAAVEIIKACGHMVEGSRNQSSMRKDYDLVIFSETIFADVETRWQKLRDFLDFYRLSLRSIAEQREVYAGRHIHFTYVSVEKTREILVLSSLINRLNASSAFSEMRLVLFQHPEKRDLPPNGHIDYQFTPSRFGKMPRLLFEKAVRNLGDETLFDKSIFMRCALDDDDVWLPWAMQEMSLNARALVSKGGRPKKSLGFPNQFLYYPSELGRVDCVRMAMVMTGSKVHIGNGWEHIVDRHPWSLPESFSSNMQRRFRHIGVDLCLAVNNRPLWVYVRRAGRLSATTKFEHYRDSPSTMTHIGDDHSIIRTAELIDQQFERRPIDFGIDPPTLEVRAELLGEKRLRIRLNLTEMVEAYDLTLTHLTATVNWGDTDGRYELDVPVNAEIEVDPTGWTERTRLVLEDSSTGLRFSSWVRGKEIYLS</sequence>
<proteinExistence type="predicted"/>
<dbReference type="AlphaFoldDB" id="A0A376D1A9"/>
<evidence type="ECO:0000313" key="1">
    <source>
        <dbReference type="EMBL" id="STC79936.1"/>
    </source>
</evidence>
<dbReference type="RefSeq" id="WP_115023065.1">
    <property type="nucleotide sequence ID" value="NZ_CP069533.1"/>
</dbReference>